<reference evidence="4 5" key="1">
    <citation type="journal article" date="2015" name="Genome Biol. Evol.">
        <title>Comparative Genomics of a Bacterivorous Green Alga Reveals Evolutionary Causalities and Consequences of Phago-Mixotrophic Mode of Nutrition.</title>
        <authorList>
            <person name="Burns J.A."/>
            <person name="Paasch A."/>
            <person name="Narechania A."/>
            <person name="Kim E."/>
        </authorList>
    </citation>
    <scope>NUCLEOTIDE SEQUENCE [LARGE SCALE GENOMIC DNA]</scope>
    <source>
        <strain evidence="4 5">PLY_AMNH</strain>
    </source>
</reference>
<evidence type="ECO:0000256" key="1">
    <source>
        <dbReference type="ARBA" id="ARBA00022912"/>
    </source>
</evidence>
<dbReference type="GO" id="GO:0004721">
    <property type="term" value="F:phosphoprotein phosphatase activity"/>
    <property type="evidence" value="ECO:0007669"/>
    <property type="project" value="UniProtKB-KW"/>
</dbReference>
<dbReference type="InterPro" id="IPR052832">
    <property type="entry name" value="Starch-Glucan_Phosphatase"/>
</dbReference>
<dbReference type="InterPro" id="IPR000387">
    <property type="entry name" value="Tyr_Pase_dom"/>
</dbReference>
<dbReference type="InterPro" id="IPR013783">
    <property type="entry name" value="Ig-like_fold"/>
</dbReference>
<dbReference type="GO" id="GO:0009507">
    <property type="term" value="C:chloroplast"/>
    <property type="evidence" value="ECO:0007669"/>
    <property type="project" value="TreeGrafter"/>
</dbReference>
<keyword evidence="1" id="KW-0378">Hydrolase</keyword>
<sequence>MSCSTQKTCIAAAGSSRLKGVLLRVGSARQGSSAKELRAFRVCLTHKGSLKALYQKSGPRNSRLCCTSQDGFMSEEDAWKKRNEEAKEIGNNTDGEWRWTLNWDQVLENPSVLVGSCPRSPEDVDRLVEEAGVEAIVCLQSDDCFQALGIDWEAIRLRALERGVIMSRVAVRDFDKNDQANMLPECVRALAGHVRAGRRTYVHCTAGINRASLTVVGYLTFVESRRLDEALHTVKSNRSQAHPYVESWKLCCQRLLEGRSEELIGRSRDIYKRRCENGSHGDSKSDWENAELELIRDTFMRRLEADATTAGSLQYVLEHRSMEQLEKDMKSAREVVEAEVAEKMQQLGAEKEAVEKRAKLARRELDHALESATARAQAAEKRVEELSASMAQLEADVWSLREGRSAPVALEPSGNIVAAQFDGYEASERAEAHNMEATDVPTVADPLLSLCSDFPDLEECVVYYGASSPEVEQTEGTASSSM</sequence>
<dbReference type="Proteomes" id="UP001190700">
    <property type="component" value="Unassembled WGS sequence"/>
</dbReference>
<proteinExistence type="predicted"/>
<dbReference type="SUPFAM" id="SSF52799">
    <property type="entry name" value="(Phosphotyrosine protein) phosphatases II"/>
    <property type="match status" value="1"/>
</dbReference>
<organism evidence="4 5">
    <name type="scientific">Cymbomonas tetramitiformis</name>
    <dbReference type="NCBI Taxonomy" id="36881"/>
    <lineage>
        <taxon>Eukaryota</taxon>
        <taxon>Viridiplantae</taxon>
        <taxon>Chlorophyta</taxon>
        <taxon>Pyramimonadophyceae</taxon>
        <taxon>Pyramimonadales</taxon>
        <taxon>Pyramimonadaceae</taxon>
        <taxon>Cymbomonas</taxon>
    </lineage>
</organism>
<accession>A0AAE0C4P1</accession>
<dbReference type="InterPro" id="IPR029021">
    <property type="entry name" value="Prot-tyrosine_phosphatase-like"/>
</dbReference>
<evidence type="ECO:0000256" key="2">
    <source>
        <dbReference type="SAM" id="Coils"/>
    </source>
</evidence>
<gene>
    <name evidence="4" type="ORF">CYMTET_42998</name>
</gene>
<feature type="coiled-coil region" evidence="2">
    <location>
        <begin position="322"/>
        <end position="396"/>
    </location>
</feature>
<keyword evidence="1" id="KW-0904">Protein phosphatase</keyword>
<protein>
    <recommendedName>
        <fullName evidence="3">Tyrosine specific protein phosphatases domain-containing protein</fullName>
    </recommendedName>
</protein>
<dbReference type="GO" id="GO:0005983">
    <property type="term" value="P:starch catabolic process"/>
    <property type="evidence" value="ECO:0007669"/>
    <property type="project" value="TreeGrafter"/>
</dbReference>
<evidence type="ECO:0000259" key="3">
    <source>
        <dbReference type="PROSITE" id="PS50056"/>
    </source>
</evidence>
<name>A0AAE0C4P1_9CHLO</name>
<dbReference type="PANTHER" id="PTHR46642:SF8">
    <property type="entry name" value="DUAL SPECIFICITY PROTEIN PHOSPHATASE FAMILY PROTEIN"/>
    <property type="match status" value="1"/>
</dbReference>
<comment type="caution">
    <text evidence="4">The sequence shown here is derived from an EMBL/GenBank/DDBJ whole genome shotgun (WGS) entry which is preliminary data.</text>
</comment>
<dbReference type="Gene3D" id="2.60.40.10">
    <property type="entry name" value="Immunoglobulins"/>
    <property type="match status" value="1"/>
</dbReference>
<dbReference type="InterPro" id="IPR000340">
    <property type="entry name" value="Dual-sp_phosphatase_cat-dom"/>
</dbReference>
<dbReference type="PANTHER" id="PTHR46642">
    <property type="entry name" value="DUAL SPECIFICITY PHOSPHATASE, SUBGROUP, CATALYTIC DOMAIN"/>
    <property type="match status" value="1"/>
</dbReference>
<keyword evidence="5" id="KW-1185">Reference proteome</keyword>
<dbReference type="AlphaFoldDB" id="A0AAE0C4P1"/>
<dbReference type="Pfam" id="PF00782">
    <property type="entry name" value="DSPc"/>
    <property type="match status" value="1"/>
</dbReference>
<dbReference type="GO" id="GO:2001070">
    <property type="term" value="F:starch binding"/>
    <property type="evidence" value="ECO:0007669"/>
    <property type="project" value="TreeGrafter"/>
</dbReference>
<feature type="domain" description="Tyrosine specific protein phosphatases" evidence="3">
    <location>
        <begin position="181"/>
        <end position="238"/>
    </location>
</feature>
<dbReference type="GO" id="GO:0019203">
    <property type="term" value="F:carbohydrate phosphatase activity"/>
    <property type="evidence" value="ECO:0007669"/>
    <property type="project" value="TreeGrafter"/>
</dbReference>
<keyword evidence="2" id="KW-0175">Coiled coil</keyword>
<dbReference type="Gene3D" id="3.90.190.10">
    <property type="entry name" value="Protein tyrosine phosphatase superfamily"/>
    <property type="match status" value="1"/>
</dbReference>
<evidence type="ECO:0000313" key="5">
    <source>
        <dbReference type="Proteomes" id="UP001190700"/>
    </source>
</evidence>
<dbReference type="PROSITE" id="PS50056">
    <property type="entry name" value="TYR_PHOSPHATASE_2"/>
    <property type="match status" value="1"/>
</dbReference>
<evidence type="ECO:0000313" key="4">
    <source>
        <dbReference type="EMBL" id="KAK3247505.1"/>
    </source>
</evidence>
<dbReference type="EMBL" id="LGRX02028908">
    <property type="protein sequence ID" value="KAK3247505.1"/>
    <property type="molecule type" value="Genomic_DNA"/>
</dbReference>